<protein>
    <submittedName>
        <fullName evidence="2">Uncharacterized protein</fullName>
    </submittedName>
</protein>
<dbReference type="AlphaFoldDB" id="A0A162Q6B1"/>
<gene>
    <name evidence="2" type="ORF">APZ42_014267</name>
</gene>
<dbReference type="EMBL" id="LRGB01000389">
    <property type="protein sequence ID" value="KZS19384.1"/>
    <property type="molecule type" value="Genomic_DNA"/>
</dbReference>
<sequence>MSIIFSRQKGGGTVPSISSRVPIYKERQKPKRSSRGMSIHTKRVEERRRRDPHVWWGWERSGALHQYLISTWIFYALVPY</sequence>
<evidence type="ECO:0000313" key="3">
    <source>
        <dbReference type="Proteomes" id="UP000076858"/>
    </source>
</evidence>
<dbReference type="Proteomes" id="UP000076858">
    <property type="component" value="Unassembled WGS sequence"/>
</dbReference>
<organism evidence="2 3">
    <name type="scientific">Daphnia magna</name>
    <dbReference type="NCBI Taxonomy" id="35525"/>
    <lineage>
        <taxon>Eukaryota</taxon>
        <taxon>Metazoa</taxon>
        <taxon>Ecdysozoa</taxon>
        <taxon>Arthropoda</taxon>
        <taxon>Crustacea</taxon>
        <taxon>Branchiopoda</taxon>
        <taxon>Diplostraca</taxon>
        <taxon>Cladocera</taxon>
        <taxon>Anomopoda</taxon>
        <taxon>Daphniidae</taxon>
        <taxon>Daphnia</taxon>
    </lineage>
</organism>
<comment type="caution">
    <text evidence="2">The sequence shown here is derived from an EMBL/GenBank/DDBJ whole genome shotgun (WGS) entry which is preliminary data.</text>
</comment>
<keyword evidence="3" id="KW-1185">Reference proteome</keyword>
<accession>A0A162Q6B1</accession>
<name>A0A162Q6B1_9CRUS</name>
<reference evidence="2 3" key="1">
    <citation type="submission" date="2016-03" db="EMBL/GenBank/DDBJ databases">
        <title>EvidentialGene: Evidence-directed Construction of Genes on Genomes.</title>
        <authorList>
            <person name="Gilbert D.G."/>
            <person name="Choi J.-H."/>
            <person name="Mockaitis K."/>
            <person name="Colbourne J."/>
            <person name="Pfrender M."/>
        </authorList>
    </citation>
    <scope>NUCLEOTIDE SEQUENCE [LARGE SCALE GENOMIC DNA]</scope>
    <source>
        <strain evidence="2 3">Xinb3</strain>
        <tissue evidence="2">Complete organism</tissue>
    </source>
</reference>
<proteinExistence type="predicted"/>
<feature type="region of interest" description="Disordered" evidence="1">
    <location>
        <begin position="1"/>
        <end position="49"/>
    </location>
</feature>
<evidence type="ECO:0000313" key="2">
    <source>
        <dbReference type="EMBL" id="KZS19384.1"/>
    </source>
</evidence>
<evidence type="ECO:0000256" key="1">
    <source>
        <dbReference type="SAM" id="MobiDB-lite"/>
    </source>
</evidence>